<gene>
    <name evidence="2" type="ORF">TRAPUB_5425</name>
</gene>
<evidence type="ECO:0000313" key="3">
    <source>
        <dbReference type="Proteomes" id="UP000184267"/>
    </source>
</evidence>
<feature type="non-terminal residue" evidence="2">
    <location>
        <position position="160"/>
    </location>
</feature>
<proteinExistence type="predicted"/>
<accession>A0A1M2W753</accession>
<dbReference type="AlphaFoldDB" id="A0A1M2W753"/>
<comment type="caution">
    <text evidence="2">The sequence shown here is derived from an EMBL/GenBank/DDBJ whole genome shotgun (WGS) entry which is preliminary data.</text>
</comment>
<feature type="compositionally biased region" description="Basic and acidic residues" evidence="1">
    <location>
        <begin position="1"/>
        <end position="20"/>
    </location>
</feature>
<keyword evidence="3" id="KW-1185">Reference proteome</keyword>
<feature type="region of interest" description="Disordered" evidence="1">
    <location>
        <begin position="1"/>
        <end position="31"/>
    </location>
</feature>
<protein>
    <submittedName>
        <fullName evidence="2">Uncharacterized protein</fullName>
    </submittedName>
</protein>
<sequence length="160" mass="18374">MHRFKPDDVEGLPKNKDENPHLQTARRGPAPAILTTEDVNFTNTAFPHAHIPTYKLFGNIAHVQETILKRLATSKIMLAAVIHGGGQRYIRKSPEKVEEIRSFIRSIAFKDDDPSGRAVEVYVPEMKNENDRNRFGQPWTFFVELDASSTLLRDYLLWQE</sequence>
<dbReference type="OrthoDB" id="2732605at2759"/>
<reference evidence="2 3" key="1">
    <citation type="submission" date="2016-10" db="EMBL/GenBank/DDBJ databases">
        <title>Genome sequence of the basidiomycete white-rot fungus Trametes pubescens.</title>
        <authorList>
            <person name="Makela M.R."/>
            <person name="Granchi Z."/>
            <person name="Peng M."/>
            <person name="De Vries R.P."/>
            <person name="Grigoriev I."/>
            <person name="Riley R."/>
            <person name="Hilden K."/>
        </authorList>
    </citation>
    <scope>NUCLEOTIDE SEQUENCE [LARGE SCALE GENOMIC DNA]</scope>
    <source>
        <strain evidence="2 3">FBCC735</strain>
    </source>
</reference>
<dbReference type="EMBL" id="MNAD01000144">
    <property type="protein sequence ID" value="OJT15679.1"/>
    <property type="molecule type" value="Genomic_DNA"/>
</dbReference>
<organism evidence="2 3">
    <name type="scientific">Trametes pubescens</name>
    <name type="common">White-rot fungus</name>
    <dbReference type="NCBI Taxonomy" id="154538"/>
    <lineage>
        <taxon>Eukaryota</taxon>
        <taxon>Fungi</taxon>
        <taxon>Dikarya</taxon>
        <taxon>Basidiomycota</taxon>
        <taxon>Agaricomycotina</taxon>
        <taxon>Agaricomycetes</taxon>
        <taxon>Polyporales</taxon>
        <taxon>Polyporaceae</taxon>
        <taxon>Trametes</taxon>
    </lineage>
</organism>
<name>A0A1M2W753_TRAPU</name>
<evidence type="ECO:0000313" key="2">
    <source>
        <dbReference type="EMBL" id="OJT15679.1"/>
    </source>
</evidence>
<dbReference type="Proteomes" id="UP000184267">
    <property type="component" value="Unassembled WGS sequence"/>
</dbReference>
<evidence type="ECO:0000256" key="1">
    <source>
        <dbReference type="SAM" id="MobiDB-lite"/>
    </source>
</evidence>